<feature type="region of interest" description="Disordered" evidence="9">
    <location>
        <begin position="153"/>
        <end position="176"/>
    </location>
</feature>
<organism evidence="10 11">
    <name type="scientific">Limisphaera ngatamarikiensis</name>
    <dbReference type="NCBI Taxonomy" id="1324935"/>
    <lineage>
        <taxon>Bacteria</taxon>
        <taxon>Pseudomonadati</taxon>
        <taxon>Verrucomicrobiota</taxon>
        <taxon>Verrucomicrobiia</taxon>
        <taxon>Limisphaerales</taxon>
        <taxon>Limisphaeraceae</taxon>
        <taxon>Limisphaera</taxon>
    </lineage>
</organism>
<dbReference type="GO" id="GO:0000976">
    <property type="term" value="F:transcription cis-regulatory region binding"/>
    <property type="evidence" value="ECO:0007669"/>
    <property type="project" value="TreeGrafter"/>
</dbReference>
<keyword evidence="5" id="KW-0238">DNA-binding</keyword>
<dbReference type="GO" id="GO:1900376">
    <property type="term" value="P:regulation of secondary metabolite biosynthetic process"/>
    <property type="evidence" value="ECO:0007669"/>
    <property type="project" value="TreeGrafter"/>
</dbReference>
<dbReference type="GO" id="GO:0045892">
    <property type="term" value="P:negative regulation of DNA-templated transcription"/>
    <property type="evidence" value="ECO:0007669"/>
    <property type="project" value="TreeGrafter"/>
</dbReference>
<dbReference type="SUPFAM" id="SSF46785">
    <property type="entry name" value="Winged helix' DNA-binding domain"/>
    <property type="match status" value="1"/>
</dbReference>
<dbReference type="GO" id="GO:0008270">
    <property type="term" value="F:zinc ion binding"/>
    <property type="evidence" value="ECO:0007669"/>
    <property type="project" value="TreeGrafter"/>
</dbReference>
<feature type="binding site" evidence="8">
    <location>
        <position position="101"/>
    </location>
    <ligand>
        <name>Fe cation</name>
        <dbReference type="ChEBI" id="CHEBI:24875"/>
    </ligand>
</feature>
<comment type="similarity">
    <text evidence="1">Belongs to the Fur family.</text>
</comment>
<reference evidence="10 11" key="1">
    <citation type="submission" date="2020-02" db="EMBL/GenBank/DDBJ databases">
        <title>Draft genome sequence of Limisphaera ngatamarikiensis NGM72.4T, a thermophilic Verrucomicrobia grouped in subdivision 3.</title>
        <authorList>
            <person name="Carere C.R."/>
            <person name="Steen J."/>
            <person name="Hugenholtz P."/>
            <person name="Stott M.B."/>
        </authorList>
    </citation>
    <scope>NUCLEOTIDE SEQUENCE [LARGE SCALE GENOMIC DNA]</scope>
    <source>
        <strain evidence="10 11">NGM72.4</strain>
    </source>
</reference>
<keyword evidence="4" id="KW-0805">Transcription regulation</keyword>
<sequence>MEPDPQTCCAQTLPAHWMDLLRSQGGRVTRSRQRVLEAMAQLGRPSTAQEIARSLGRRACNLATVYRSIALFENMGLVRRVELGDGQTRFELAGDDQHTHHHHHLFCKRCGRILKVEGCELSRFEASLARDHGYTEIEHRLEFFGICPRCQSTRTAGSPQHSPGTMVRPDRRRPAQ</sequence>
<comment type="cofactor">
    <cofactor evidence="8">
        <name>Mn(2+)</name>
        <dbReference type="ChEBI" id="CHEBI:29035"/>
    </cofactor>
    <cofactor evidence="8">
        <name>Fe(2+)</name>
        <dbReference type="ChEBI" id="CHEBI:29033"/>
    </cofactor>
    <text evidence="8">Binds 1 Mn(2+) or Fe(2+) ion per subunit.</text>
</comment>
<feature type="binding site" evidence="8">
    <location>
        <position position="139"/>
    </location>
    <ligand>
        <name>Fe cation</name>
        <dbReference type="ChEBI" id="CHEBI:24875"/>
    </ligand>
</feature>
<keyword evidence="6" id="KW-0804">Transcription</keyword>
<name>A0A6M1RKK5_9BACT</name>
<keyword evidence="2" id="KW-0678">Repressor</keyword>
<dbReference type="Gene3D" id="3.30.1490.190">
    <property type="match status" value="1"/>
</dbReference>
<dbReference type="InterPro" id="IPR043135">
    <property type="entry name" value="Fur_C"/>
</dbReference>
<keyword evidence="7" id="KW-0479">Metal-binding</keyword>
<dbReference type="Proteomes" id="UP000477311">
    <property type="component" value="Unassembled WGS sequence"/>
</dbReference>
<dbReference type="PANTHER" id="PTHR33202:SF7">
    <property type="entry name" value="FERRIC UPTAKE REGULATION PROTEIN"/>
    <property type="match status" value="1"/>
</dbReference>
<evidence type="ECO:0000313" key="11">
    <source>
        <dbReference type="Proteomes" id="UP000477311"/>
    </source>
</evidence>
<accession>A0A6M1RKK5</accession>
<keyword evidence="11" id="KW-1185">Reference proteome</keyword>
<dbReference type="EMBL" id="JAAKYA010000096">
    <property type="protein sequence ID" value="NGO40588.1"/>
    <property type="molecule type" value="Genomic_DNA"/>
</dbReference>
<gene>
    <name evidence="10" type="ORF">G4L39_14470</name>
</gene>
<dbReference type="PANTHER" id="PTHR33202">
    <property type="entry name" value="ZINC UPTAKE REGULATION PROTEIN"/>
    <property type="match status" value="1"/>
</dbReference>
<dbReference type="CDD" id="cd07153">
    <property type="entry name" value="Fur_like"/>
    <property type="match status" value="1"/>
</dbReference>
<proteinExistence type="inferred from homology"/>
<keyword evidence="8" id="KW-0408">Iron</keyword>
<evidence type="ECO:0000256" key="4">
    <source>
        <dbReference type="ARBA" id="ARBA00023015"/>
    </source>
</evidence>
<evidence type="ECO:0000256" key="6">
    <source>
        <dbReference type="ARBA" id="ARBA00023163"/>
    </source>
</evidence>
<feature type="binding site" evidence="7">
    <location>
        <position position="107"/>
    </location>
    <ligand>
        <name>Zn(2+)</name>
        <dbReference type="ChEBI" id="CHEBI:29105"/>
    </ligand>
</feature>
<evidence type="ECO:0000256" key="8">
    <source>
        <dbReference type="PIRSR" id="PIRSR602481-2"/>
    </source>
</evidence>
<dbReference type="RefSeq" id="WP_165109326.1">
    <property type="nucleotide sequence ID" value="NZ_JAAKYA010000096.1"/>
</dbReference>
<evidence type="ECO:0000313" key="10">
    <source>
        <dbReference type="EMBL" id="NGO40588.1"/>
    </source>
</evidence>
<dbReference type="AlphaFoldDB" id="A0A6M1RKK5"/>
<evidence type="ECO:0000256" key="9">
    <source>
        <dbReference type="SAM" id="MobiDB-lite"/>
    </source>
</evidence>
<evidence type="ECO:0000256" key="3">
    <source>
        <dbReference type="ARBA" id="ARBA00022833"/>
    </source>
</evidence>
<evidence type="ECO:0000256" key="2">
    <source>
        <dbReference type="ARBA" id="ARBA00022491"/>
    </source>
</evidence>
<comment type="caution">
    <text evidence="10">The sequence shown here is derived from an EMBL/GenBank/DDBJ whole genome shotgun (WGS) entry which is preliminary data.</text>
</comment>
<evidence type="ECO:0000256" key="5">
    <source>
        <dbReference type="ARBA" id="ARBA00023125"/>
    </source>
</evidence>
<evidence type="ECO:0000256" key="7">
    <source>
        <dbReference type="PIRSR" id="PIRSR602481-1"/>
    </source>
</evidence>
<feature type="binding site" evidence="7">
    <location>
        <position position="147"/>
    </location>
    <ligand>
        <name>Zn(2+)</name>
        <dbReference type="ChEBI" id="CHEBI:29105"/>
    </ligand>
</feature>
<dbReference type="InterPro" id="IPR036388">
    <property type="entry name" value="WH-like_DNA-bd_sf"/>
</dbReference>
<protein>
    <submittedName>
        <fullName evidence="10">Transcriptional repressor</fullName>
    </submittedName>
</protein>
<feature type="compositionally biased region" description="Polar residues" evidence="9">
    <location>
        <begin position="153"/>
        <end position="163"/>
    </location>
</feature>
<keyword evidence="3 7" id="KW-0862">Zinc</keyword>
<feature type="binding site" evidence="7">
    <location>
        <position position="110"/>
    </location>
    <ligand>
        <name>Zn(2+)</name>
        <dbReference type="ChEBI" id="CHEBI:29105"/>
    </ligand>
</feature>
<feature type="binding site" evidence="7">
    <location>
        <position position="150"/>
    </location>
    <ligand>
        <name>Zn(2+)</name>
        <dbReference type="ChEBI" id="CHEBI:29105"/>
    </ligand>
</feature>
<dbReference type="InterPro" id="IPR036390">
    <property type="entry name" value="WH_DNA-bd_sf"/>
</dbReference>
<dbReference type="Gene3D" id="1.10.10.10">
    <property type="entry name" value="Winged helix-like DNA-binding domain superfamily/Winged helix DNA-binding domain"/>
    <property type="match status" value="1"/>
</dbReference>
<dbReference type="GO" id="GO:0003700">
    <property type="term" value="F:DNA-binding transcription factor activity"/>
    <property type="evidence" value="ECO:0007669"/>
    <property type="project" value="InterPro"/>
</dbReference>
<comment type="cofactor">
    <cofactor evidence="7">
        <name>Zn(2+)</name>
        <dbReference type="ChEBI" id="CHEBI:29105"/>
    </cofactor>
    <text evidence="7">Binds 1 zinc ion per subunit.</text>
</comment>
<dbReference type="Pfam" id="PF01475">
    <property type="entry name" value="FUR"/>
    <property type="match status" value="1"/>
</dbReference>
<dbReference type="InterPro" id="IPR002481">
    <property type="entry name" value="FUR"/>
</dbReference>
<evidence type="ECO:0000256" key="1">
    <source>
        <dbReference type="ARBA" id="ARBA00007957"/>
    </source>
</evidence>